<dbReference type="RefSeq" id="XP_047736236.1">
    <property type="nucleotide sequence ID" value="XM_047880280.1"/>
</dbReference>
<keyword evidence="2" id="KW-0808">Transferase</keyword>
<reference evidence="5" key="1">
    <citation type="submission" date="2025-08" db="UniProtKB">
        <authorList>
            <consortium name="RefSeq"/>
        </authorList>
    </citation>
    <scope>IDENTIFICATION</scope>
    <source>
        <tissue evidence="5">Whole organism</tissue>
    </source>
</reference>
<dbReference type="Pfam" id="PF00685">
    <property type="entry name" value="Sulfotransfer_1"/>
    <property type="match status" value="1"/>
</dbReference>
<evidence type="ECO:0000259" key="3">
    <source>
        <dbReference type="Pfam" id="PF00685"/>
    </source>
</evidence>
<accession>A0A979FI22</accession>
<proteinExistence type="inferred from homology"/>
<dbReference type="Proteomes" id="UP000694843">
    <property type="component" value="Unplaced"/>
</dbReference>
<dbReference type="GeneID" id="108675478"/>
<dbReference type="GO" id="GO:0008146">
    <property type="term" value="F:sulfotransferase activity"/>
    <property type="evidence" value="ECO:0007669"/>
    <property type="project" value="InterPro"/>
</dbReference>
<dbReference type="OrthoDB" id="205623at2759"/>
<dbReference type="PANTHER" id="PTHR11783">
    <property type="entry name" value="SULFOTRANSFERASE SULT"/>
    <property type="match status" value="1"/>
</dbReference>
<protein>
    <submittedName>
        <fullName evidence="5">Luciferin sulfotransferase isoform X1</fullName>
    </submittedName>
</protein>
<evidence type="ECO:0000313" key="5">
    <source>
        <dbReference type="RefSeq" id="XP_047736236.1"/>
    </source>
</evidence>
<dbReference type="Gene3D" id="3.40.50.300">
    <property type="entry name" value="P-loop containing nucleotide triphosphate hydrolases"/>
    <property type="match status" value="1"/>
</dbReference>
<keyword evidence="4" id="KW-1185">Reference proteome</keyword>
<dbReference type="OMA" id="MEEPDMV"/>
<name>A0A979FI22_HYAAZ</name>
<evidence type="ECO:0000313" key="4">
    <source>
        <dbReference type="Proteomes" id="UP000694843"/>
    </source>
</evidence>
<evidence type="ECO:0000256" key="2">
    <source>
        <dbReference type="ARBA" id="ARBA00022679"/>
    </source>
</evidence>
<dbReference type="AlphaFoldDB" id="A0A979FI22"/>
<dbReference type="SUPFAM" id="SSF52540">
    <property type="entry name" value="P-loop containing nucleoside triphosphate hydrolases"/>
    <property type="match status" value="1"/>
</dbReference>
<evidence type="ECO:0000256" key="1">
    <source>
        <dbReference type="ARBA" id="ARBA00005771"/>
    </source>
</evidence>
<feature type="domain" description="Sulfotransferase" evidence="3">
    <location>
        <begin position="101"/>
        <end position="363"/>
    </location>
</feature>
<dbReference type="InterPro" id="IPR000863">
    <property type="entry name" value="Sulfotransferase_dom"/>
</dbReference>
<gene>
    <name evidence="5" type="primary">LOC108675478</name>
</gene>
<comment type="similarity">
    <text evidence="1">Belongs to the sulfotransferase 1 family.</text>
</comment>
<sequence length="371" mass="43271">MSDCLRCSPSVSFVRDCLQNTREICESFMNALHERVFVRDCLFCSYIKISLEELEHPNQEYIDKHLPMASRLANVVPHSFTTLPQYADFHSAHRSFPCRSSDIWVASHPKAGTTWTQELVWCLVRGLDHSLSSKPLMNRFPFFEWDSLMTPELVQALESMPDDNVEKPGAQWRILEREDDPRLIKTHLHRELMPRGVRSSKSKIIYVVRDPRDVCVSLFHHTIKFLGYTGDFDHFVDMFLSARYEFGPYWSNVLSFWNRRKSDNILVLKYEDMHADLVGAVVRVAKYLEVPVPEDQLPEIVEHLSFRNMKDNPATNNESIMDGLVENTGVKFMRKGIVGDHKNVLSVDQLKMFQVWTQTCLKNSDFPYYRD</sequence>
<organism evidence="4 5">
    <name type="scientific">Hyalella azteca</name>
    <name type="common">Amphipod</name>
    <dbReference type="NCBI Taxonomy" id="294128"/>
    <lineage>
        <taxon>Eukaryota</taxon>
        <taxon>Metazoa</taxon>
        <taxon>Ecdysozoa</taxon>
        <taxon>Arthropoda</taxon>
        <taxon>Crustacea</taxon>
        <taxon>Multicrustacea</taxon>
        <taxon>Malacostraca</taxon>
        <taxon>Eumalacostraca</taxon>
        <taxon>Peracarida</taxon>
        <taxon>Amphipoda</taxon>
        <taxon>Senticaudata</taxon>
        <taxon>Talitrida</taxon>
        <taxon>Talitroidea</taxon>
        <taxon>Hyalellidae</taxon>
        <taxon>Hyalella</taxon>
    </lineage>
</organism>
<dbReference type="InterPro" id="IPR027417">
    <property type="entry name" value="P-loop_NTPase"/>
</dbReference>